<dbReference type="Proteomes" id="UP001367508">
    <property type="component" value="Unassembled WGS sequence"/>
</dbReference>
<dbReference type="AlphaFoldDB" id="A0AAN9MG38"/>
<dbReference type="EMBL" id="JAYMYQ010000002">
    <property type="protein sequence ID" value="KAK7350738.1"/>
    <property type="molecule type" value="Genomic_DNA"/>
</dbReference>
<dbReference type="PANTHER" id="PTHR47374">
    <property type="entry name" value="ENDOSOME ANTIGEN-LIKE PROTEIN, PUTATIVE (DUF3444)-RELATED"/>
    <property type="match status" value="1"/>
</dbReference>
<dbReference type="InterPro" id="IPR024593">
    <property type="entry name" value="DUF3444"/>
</dbReference>
<organism evidence="2 3">
    <name type="scientific">Canavalia gladiata</name>
    <name type="common">Sword bean</name>
    <name type="synonym">Dolichos gladiatus</name>
    <dbReference type="NCBI Taxonomy" id="3824"/>
    <lineage>
        <taxon>Eukaryota</taxon>
        <taxon>Viridiplantae</taxon>
        <taxon>Streptophyta</taxon>
        <taxon>Embryophyta</taxon>
        <taxon>Tracheophyta</taxon>
        <taxon>Spermatophyta</taxon>
        <taxon>Magnoliopsida</taxon>
        <taxon>eudicotyledons</taxon>
        <taxon>Gunneridae</taxon>
        <taxon>Pentapetalae</taxon>
        <taxon>rosids</taxon>
        <taxon>fabids</taxon>
        <taxon>Fabales</taxon>
        <taxon>Fabaceae</taxon>
        <taxon>Papilionoideae</taxon>
        <taxon>50 kb inversion clade</taxon>
        <taxon>NPAAA clade</taxon>
        <taxon>indigoferoid/millettioid clade</taxon>
        <taxon>Phaseoleae</taxon>
        <taxon>Canavalia</taxon>
    </lineage>
</organism>
<dbReference type="Pfam" id="PF11926">
    <property type="entry name" value="DUF3444"/>
    <property type="match status" value="1"/>
</dbReference>
<dbReference type="PANTHER" id="PTHR47374:SF2">
    <property type="entry name" value="OS01G0927400 PROTEIN"/>
    <property type="match status" value="1"/>
</dbReference>
<evidence type="ECO:0000259" key="1">
    <source>
        <dbReference type="Pfam" id="PF11926"/>
    </source>
</evidence>
<sequence>MVSSVFKRLRCGSSPALFHLSPNSLFFSHKIPAYRLMGEKDEVLFELEQMVLPNNLIQHIGDRNPIKDSNISENPLCAGNFQSEGKFLKHKISTDDFAAGQVWAIYCGKDIMPRQYAVVNNLVSNRQFSHLVKYVQGATRPRYIIYPQKGEIWAMYKNWNRKWERTDYETCQFWMVEVISDFSENNGIEVAKIEERTEWLELKAMAYLRTAGILNLMLYLISQKYNSQAQPPVLHCSIILYTK</sequence>
<proteinExistence type="predicted"/>
<evidence type="ECO:0000313" key="3">
    <source>
        <dbReference type="Proteomes" id="UP001367508"/>
    </source>
</evidence>
<protein>
    <recommendedName>
        <fullName evidence="1">DUF3444 domain-containing protein</fullName>
    </recommendedName>
</protein>
<accession>A0AAN9MG38</accession>
<evidence type="ECO:0000313" key="2">
    <source>
        <dbReference type="EMBL" id="KAK7350738.1"/>
    </source>
</evidence>
<comment type="caution">
    <text evidence="2">The sequence shown here is derived from an EMBL/GenBank/DDBJ whole genome shotgun (WGS) entry which is preliminary data.</text>
</comment>
<keyword evidence="3" id="KW-1185">Reference proteome</keyword>
<gene>
    <name evidence="2" type="ORF">VNO77_09649</name>
</gene>
<feature type="domain" description="DUF3444" evidence="1">
    <location>
        <begin position="124"/>
        <end position="195"/>
    </location>
</feature>
<name>A0AAN9MG38_CANGL</name>
<reference evidence="2 3" key="1">
    <citation type="submission" date="2024-01" db="EMBL/GenBank/DDBJ databases">
        <title>The genomes of 5 underutilized Papilionoideae crops provide insights into root nodulation and disease resistanc.</title>
        <authorList>
            <person name="Jiang F."/>
        </authorList>
    </citation>
    <scope>NUCLEOTIDE SEQUENCE [LARGE SCALE GENOMIC DNA]</scope>
    <source>
        <strain evidence="2">LVBAO_FW01</strain>
        <tissue evidence="2">Leaves</tissue>
    </source>
</reference>